<accession>A0A0J7KD59</accession>
<comment type="caution">
    <text evidence="2">The sequence shown here is derived from an EMBL/GenBank/DDBJ whole genome shotgun (WGS) entry which is preliminary data.</text>
</comment>
<proteinExistence type="predicted"/>
<evidence type="ECO:0000313" key="3">
    <source>
        <dbReference type="Proteomes" id="UP000036403"/>
    </source>
</evidence>
<dbReference type="EMBL" id="LBMM01009470">
    <property type="protein sequence ID" value="KMQ88119.1"/>
    <property type="molecule type" value="Genomic_DNA"/>
</dbReference>
<dbReference type="AlphaFoldDB" id="A0A0J7KD59"/>
<dbReference type="PaxDb" id="67767-A0A0J7KD59"/>
<keyword evidence="3" id="KW-1185">Reference proteome</keyword>
<protein>
    <submittedName>
        <fullName evidence="2">Uncharacterized protein</fullName>
    </submittedName>
</protein>
<feature type="region of interest" description="Disordered" evidence="1">
    <location>
        <begin position="1"/>
        <end position="38"/>
    </location>
</feature>
<sequence>METEQEKLVKRKIGEDMPAPETSGIKKRKKRRTISSYPLVTASRGRDRLEDTDSILRSESMASISSLAQNKDKDEEIKVAEGKIISSA</sequence>
<organism evidence="2 3">
    <name type="scientific">Lasius niger</name>
    <name type="common">Black garden ant</name>
    <dbReference type="NCBI Taxonomy" id="67767"/>
    <lineage>
        <taxon>Eukaryota</taxon>
        <taxon>Metazoa</taxon>
        <taxon>Ecdysozoa</taxon>
        <taxon>Arthropoda</taxon>
        <taxon>Hexapoda</taxon>
        <taxon>Insecta</taxon>
        <taxon>Pterygota</taxon>
        <taxon>Neoptera</taxon>
        <taxon>Endopterygota</taxon>
        <taxon>Hymenoptera</taxon>
        <taxon>Apocrita</taxon>
        <taxon>Aculeata</taxon>
        <taxon>Formicoidea</taxon>
        <taxon>Formicidae</taxon>
        <taxon>Formicinae</taxon>
        <taxon>Lasius</taxon>
        <taxon>Lasius</taxon>
    </lineage>
</organism>
<evidence type="ECO:0000256" key="1">
    <source>
        <dbReference type="SAM" id="MobiDB-lite"/>
    </source>
</evidence>
<reference evidence="2 3" key="1">
    <citation type="submission" date="2015-04" db="EMBL/GenBank/DDBJ databases">
        <title>Lasius niger genome sequencing.</title>
        <authorList>
            <person name="Konorov E.A."/>
            <person name="Nikitin M.A."/>
            <person name="Kirill M.V."/>
            <person name="Chang P."/>
        </authorList>
    </citation>
    <scope>NUCLEOTIDE SEQUENCE [LARGE SCALE GENOMIC DNA]</scope>
    <source>
        <tissue evidence="2">Whole</tissue>
    </source>
</reference>
<name>A0A0J7KD59_LASNI</name>
<dbReference type="Proteomes" id="UP000036403">
    <property type="component" value="Unassembled WGS sequence"/>
</dbReference>
<evidence type="ECO:0000313" key="2">
    <source>
        <dbReference type="EMBL" id="KMQ88119.1"/>
    </source>
</evidence>
<gene>
    <name evidence="2" type="ORF">RF55_12448</name>
</gene>
<feature type="compositionally biased region" description="Basic and acidic residues" evidence="1">
    <location>
        <begin position="1"/>
        <end position="15"/>
    </location>
</feature>